<organism evidence="10 11">
    <name type="scientific">Salipiger profundus</name>
    <dbReference type="NCBI Taxonomy" id="1229727"/>
    <lineage>
        <taxon>Bacteria</taxon>
        <taxon>Pseudomonadati</taxon>
        <taxon>Pseudomonadota</taxon>
        <taxon>Alphaproteobacteria</taxon>
        <taxon>Rhodobacterales</taxon>
        <taxon>Roseobacteraceae</taxon>
        <taxon>Salipiger</taxon>
    </lineage>
</organism>
<comment type="cofactor">
    <cofactor evidence="3">
        <name>Zn(2+)</name>
        <dbReference type="ChEBI" id="CHEBI:29105"/>
    </cofactor>
</comment>
<dbReference type="STRING" id="1229727.Ga0080559_TMP1840"/>
<evidence type="ECO:0000256" key="5">
    <source>
        <dbReference type="ARBA" id="ARBA00022438"/>
    </source>
</evidence>
<comment type="cofactor">
    <cofactor evidence="2">
        <name>Mg(2+)</name>
        <dbReference type="ChEBI" id="CHEBI:18420"/>
    </cofactor>
</comment>
<dbReference type="GO" id="GO:0006508">
    <property type="term" value="P:proteolysis"/>
    <property type="evidence" value="ECO:0007669"/>
    <property type="project" value="UniProtKB-KW"/>
</dbReference>
<dbReference type="PRINTS" id="PR00919">
    <property type="entry name" value="THERMOPTASE"/>
</dbReference>
<dbReference type="GO" id="GO:0008237">
    <property type="term" value="F:metallopeptidase activity"/>
    <property type="evidence" value="ECO:0007669"/>
    <property type="project" value="UniProtKB-KW"/>
</dbReference>
<evidence type="ECO:0000256" key="6">
    <source>
        <dbReference type="ARBA" id="ARBA00022670"/>
    </source>
</evidence>
<dbReference type="SUPFAM" id="SSF144052">
    <property type="entry name" value="Thermophilic metalloprotease-like"/>
    <property type="match status" value="1"/>
</dbReference>
<evidence type="ECO:0000256" key="8">
    <source>
        <dbReference type="ARBA" id="ARBA00022801"/>
    </source>
</evidence>
<dbReference type="Gene3D" id="3.40.1830.10">
    <property type="entry name" value="Thermophilic metalloprotease (M29)"/>
    <property type="match status" value="1"/>
</dbReference>
<evidence type="ECO:0000256" key="9">
    <source>
        <dbReference type="ARBA" id="ARBA00023049"/>
    </source>
</evidence>
<keyword evidence="9" id="KW-0482">Metalloprotease</keyword>
<dbReference type="InterPro" id="IPR052170">
    <property type="entry name" value="M29_Exopeptidase"/>
</dbReference>
<dbReference type="Proteomes" id="UP000186559">
    <property type="component" value="Chromosome"/>
</dbReference>
<evidence type="ECO:0000313" key="11">
    <source>
        <dbReference type="Proteomes" id="UP000186559"/>
    </source>
</evidence>
<keyword evidence="7" id="KW-0479">Metal-binding</keyword>
<dbReference type="AlphaFoldDB" id="A0A1U7D3I8"/>
<dbReference type="RefSeq" id="WP_076622922.1">
    <property type="nucleotide sequence ID" value="NZ_BMEW01000004.1"/>
</dbReference>
<proteinExistence type="inferred from homology"/>
<comment type="cofactor">
    <cofactor evidence="1">
        <name>Co(2+)</name>
        <dbReference type="ChEBI" id="CHEBI:48828"/>
    </cofactor>
</comment>
<accession>A0A1U7D3I8</accession>
<dbReference type="OrthoDB" id="9803993at2"/>
<dbReference type="PANTHER" id="PTHR34448:SF3">
    <property type="entry name" value="AMINOPEPTIDASE AMPS"/>
    <property type="match status" value="1"/>
</dbReference>
<dbReference type="InterPro" id="IPR000787">
    <property type="entry name" value="Peptidase_M29"/>
</dbReference>
<dbReference type="EMBL" id="CP014796">
    <property type="protein sequence ID" value="APX22636.1"/>
    <property type="molecule type" value="Genomic_DNA"/>
</dbReference>
<keyword evidence="11" id="KW-1185">Reference proteome</keyword>
<keyword evidence="6" id="KW-0645">Protease</keyword>
<dbReference type="Pfam" id="PF02073">
    <property type="entry name" value="Peptidase_M29"/>
    <property type="match status" value="1"/>
</dbReference>
<dbReference type="KEGG" id="tpro:Ga0080559_TMP1840"/>
<dbReference type="PANTHER" id="PTHR34448">
    <property type="entry name" value="AMINOPEPTIDASE"/>
    <property type="match status" value="1"/>
</dbReference>
<gene>
    <name evidence="10" type="ORF">Ga0080559_TMP1840</name>
</gene>
<keyword evidence="8 10" id="KW-0378">Hydrolase</keyword>
<evidence type="ECO:0000313" key="10">
    <source>
        <dbReference type="EMBL" id="APX22636.1"/>
    </source>
</evidence>
<sequence length="412" mass="44074">MTDSPIDPTLLERLAEVSVRTGLNLQPGQELVLTAPVTALPLVRAITRAAYAAGASLVTPLLTDSEVTLARFETAGDETFDLAPGWLYSGMAEAFDRGAARMAIVGEDPMLLSEQDPAKVSRVGKATSTAYKPALEKISTFEINWTICAWPGESWAARMFPDLPTGDAQAKLADAIFSASRVNTDDPVAAWDEHNATLRARTRWLNEQRFSALHFRSPGTDLTVGLADDHEWHGGASEAQNGVVCNPNIPTEEVFTTPHAQRVDGTVCSTKPLSHQGSLIDGIEVTFKDGRIVEAKADKGGDILRELIATDEGAARLGEVALVPHSSPISQSGLLFYNTLFDENAACHIALGQCYSKCFLDGASLTAEQIAEKGGNSSLIHVDWMIGGAETDIDGITADGTRVPVFRAGEWA</sequence>
<protein>
    <submittedName>
        <fullName evidence="10">Aminopeptidase T</fullName>
        <ecNumber evidence="10">3.4.11.-</ecNumber>
    </submittedName>
</protein>
<dbReference type="EC" id="3.4.11.-" evidence="10"/>
<evidence type="ECO:0000256" key="3">
    <source>
        <dbReference type="ARBA" id="ARBA00001947"/>
    </source>
</evidence>
<dbReference type="GO" id="GO:0004177">
    <property type="term" value="F:aminopeptidase activity"/>
    <property type="evidence" value="ECO:0007669"/>
    <property type="project" value="UniProtKB-KW"/>
</dbReference>
<comment type="similarity">
    <text evidence="4">Belongs to the peptidase M29 family.</text>
</comment>
<dbReference type="GO" id="GO:0046872">
    <property type="term" value="F:metal ion binding"/>
    <property type="evidence" value="ECO:0007669"/>
    <property type="project" value="UniProtKB-KW"/>
</dbReference>
<name>A0A1U7D3I8_9RHOB</name>
<evidence type="ECO:0000256" key="2">
    <source>
        <dbReference type="ARBA" id="ARBA00001946"/>
    </source>
</evidence>
<reference evidence="10 11" key="1">
    <citation type="submission" date="2016-03" db="EMBL/GenBank/DDBJ databases">
        <title>Deep-sea bacteria in the southern Pacific.</title>
        <authorList>
            <person name="Tang K."/>
        </authorList>
    </citation>
    <scope>NUCLEOTIDE SEQUENCE [LARGE SCALE GENOMIC DNA]</scope>
    <source>
        <strain evidence="10 11">JLT2016</strain>
    </source>
</reference>
<keyword evidence="5 10" id="KW-0031">Aminopeptidase</keyword>
<evidence type="ECO:0000256" key="4">
    <source>
        <dbReference type="ARBA" id="ARBA00008236"/>
    </source>
</evidence>
<dbReference type="InterPro" id="IPR035097">
    <property type="entry name" value="M29_N-terminal"/>
</dbReference>
<evidence type="ECO:0000256" key="7">
    <source>
        <dbReference type="ARBA" id="ARBA00022723"/>
    </source>
</evidence>
<evidence type="ECO:0000256" key="1">
    <source>
        <dbReference type="ARBA" id="ARBA00001941"/>
    </source>
</evidence>